<accession>A0A918Q7H7</accession>
<dbReference type="AlphaFoldDB" id="A0A918Q7H7"/>
<dbReference type="EMBL" id="BMWX01000005">
    <property type="protein sequence ID" value="GGZ34910.1"/>
    <property type="molecule type" value="Genomic_DNA"/>
</dbReference>
<proteinExistence type="predicted"/>
<comment type="caution">
    <text evidence="2">The sequence shown here is derived from an EMBL/GenBank/DDBJ whole genome shotgun (WGS) entry which is preliminary data.</text>
</comment>
<keyword evidence="3" id="KW-1185">Reference proteome</keyword>
<feature type="chain" id="PRO_5037081557" description="Phosphate-selective porin O and P" evidence="1">
    <location>
        <begin position="21"/>
        <end position="413"/>
    </location>
</feature>
<reference evidence="2" key="2">
    <citation type="submission" date="2020-09" db="EMBL/GenBank/DDBJ databases">
        <authorList>
            <person name="Sun Q."/>
            <person name="Kim S."/>
        </authorList>
    </citation>
    <scope>NUCLEOTIDE SEQUENCE</scope>
    <source>
        <strain evidence="2">KCTC 12368</strain>
    </source>
</reference>
<organism evidence="2 3">
    <name type="scientific">Echinicola pacifica</name>
    <dbReference type="NCBI Taxonomy" id="346377"/>
    <lineage>
        <taxon>Bacteria</taxon>
        <taxon>Pseudomonadati</taxon>
        <taxon>Bacteroidota</taxon>
        <taxon>Cytophagia</taxon>
        <taxon>Cytophagales</taxon>
        <taxon>Cyclobacteriaceae</taxon>
        <taxon>Echinicola</taxon>
    </lineage>
</organism>
<evidence type="ECO:0000313" key="3">
    <source>
        <dbReference type="Proteomes" id="UP000619457"/>
    </source>
</evidence>
<reference evidence="2" key="1">
    <citation type="journal article" date="2014" name="Int. J. Syst. Evol. Microbiol.">
        <title>Complete genome sequence of Corynebacterium casei LMG S-19264T (=DSM 44701T), isolated from a smear-ripened cheese.</title>
        <authorList>
            <consortium name="US DOE Joint Genome Institute (JGI-PGF)"/>
            <person name="Walter F."/>
            <person name="Albersmeier A."/>
            <person name="Kalinowski J."/>
            <person name="Ruckert C."/>
        </authorList>
    </citation>
    <scope>NUCLEOTIDE SEQUENCE</scope>
    <source>
        <strain evidence="2">KCTC 12368</strain>
    </source>
</reference>
<evidence type="ECO:0008006" key="4">
    <source>
        <dbReference type="Google" id="ProtNLM"/>
    </source>
</evidence>
<dbReference type="Proteomes" id="UP000619457">
    <property type="component" value="Unassembled WGS sequence"/>
</dbReference>
<feature type="signal peptide" evidence="1">
    <location>
        <begin position="1"/>
        <end position="20"/>
    </location>
</feature>
<gene>
    <name evidence="2" type="ORF">GCM10007049_30390</name>
</gene>
<protein>
    <recommendedName>
        <fullName evidence="4">Phosphate-selective porin O and P</fullName>
    </recommendedName>
</protein>
<evidence type="ECO:0000256" key="1">
    <source>
        <dbReference type="SAM" id="SignalP"/>
    </source>
</evidence>
<keyword evidence="1" id="KW-0732">Signal</keyword>
<evidence type="ECO:0000313" key="2">
    <source>
        <dbReference type="EMBL" id="GGZ34910.1"/>
    </source>
</evidence>
<name>A0A918Q7H7_9BACT</name>
<dbReference type="SUPFAM" id="SSF56935">
    <property type="entry name" value="Porins"/>
    <property type="match status" value="1"/>
</dbReference>
<dbReference type="RefSeq" id="WP_018475409.1">
    <property type="nucleotide sequence ID" value="NZ_BMWX01000005.1"/>
</dbReference>
<sequence length="413" mass="47475">MFRIFLIASMLCFMAGPLLGQERFLSVQSADSLAGKPRFSSSLGVNMKLNGYLDLFGGLQDSETFNVGSINVFGHDDSKSLKVDMYQTQIKWATDLMLPDGRMIQALVETDFWAGEGALRLRRAFVETTHWQVGQNWNNFGDEVLWPNIMEWEGPPSGVWQRTPHVKYKNTFRNPALVYELSLEAPINELDHFEEVQPFLEEANQYIPDFTAAFKARQSWGHIRLASVWRSIRYRLDSEDGSFLGYGFSLSGIHRNDISKNNFQFQLVGGQGITAYMTSITGQGYDGFPSEDGTVKATPVFGGWTSYEYFFTPKFHANMVLGYTRFFTKNSDRYFLFPEEDISELYLEGDVYHMHYYGIFNIMYEPYERMTIGLEMDYGAKRLSADGLVNGNFIDQSKTRDAMRISFGFMFYY</sequence>